<dbReference type="GO" id="GO:0052150">
    <property type="term" value="P:symbiont-mediated perturbation of host apoptosis"/>
    <property type="evidence" value="ECO:0007669"/>
    <property type="project" value="UniProtKB-KW"/>
</dbReference>
<keyword evidence="5 16" id="KW-1090">Inhibition of host innate immune response by virus</keyword>
<comment type="similarity">
    <text evidence="1 17">Belongs to the papillomaviridae E6 protein family.</text>
</comment>
<evidence type="ECO:0000313" key="19">
    <source>
        <dbReference type="EMBL" id="ALJ32507.1"/>
    </source>
</evidence>
<keyword evidence="8 16" id="KW-0862">Zinc</keyword>
<evidence type="ECO:0000313" key="18">
    <source>
        <dbReference type="EMBL" id="ALJ32499.1"/>
    </source>
</evidence>
<evidence type="ECO:0000313" key="23">
    <source>
        <dbReference type="Proteomes" id="UP000133409"/>
    </source>
</evidence>
<dbReference type="GO" id="GO:0052170">
    <property type="term" value="P:symbiont-mediated suppression of host innate immune response"/>
    <property type="evidence" value="ECO:0007669"/>
    <property type="project" value="UniProtKB-KW"/>
</dbReference>
<dbReference type="GO" id="GO:0006351">
    <property type="term" value="P:DNA-templated transcription"/>
    <property type="evidence" value="ECO:0007669"/>
    <property type="project" value="UniProtKB-UniRule"/>
</dbReference>
<evidence type="ECO:0000256" key="16">
    <source>
        <dbReference type="HAMAP-Rule" id="MF_04006"/>
    </source>
</evidence>
<evidence type="ECO:0000256" key="8">
    <source>
        <dbReference type="ARBA" id="ARBA00022833"/>
    </source>
</evidence>
<reference evidence="22 23" key="1">
    <citation type="journal article" date="2013" name="Virology">
        <title>Human papillomavirus genome variants.</title>
        <authorList>
            <person name="Burk R.D."/>
            <person name="Harari A."/>
            <person name="Chen Z."/>
        </authorList>
    </citation>
    <scope>NUCLEOTIDE SEQUENCE [LARGE SCALE GENOMIC DNA]</scope>
    <source>
        <strain evidence="20">Rw133</strain>
        <strain evidence="18">Rw866</strain>
        <strain evidence="19">Rw876</strain>
        <strain evidence="21">Rw929</strain>
    </source>
</reference>
<evidence type="ECO:0000256" key="5">
    <source>
        <dbReference type="ARBA" id="ARBA00022632"/>
    </source>
</evidence>
<dbReference type="Proteomes" id="UP000121348">
    <property type="component" value="Genome"/>
</dbReference>
<accession>A0A0P0ERR4</accession>
<dbReference type="InterPro" id="IPR001334">
    <property type="entry name" value="E6"/>
</dbReference>
<keyword evidence="4 16" id="KW-0945">Host-virus interaction</keyword>
<evidence type="ECO:0000256" key="9">
    <source>
        <dbReference type="ARBA" id="ARBA00023015"/>
    </source>
</evidence>
<comment type="miscellaneous">
    <text evidence="16">Belongs to the low risk human alphapapillomavirus family. The cancer-causing human papillomavirus E6 protein has a unique carboxy terminal PDZ domain containing substrate but low risk E6s do not possess this domain.</text>
</comment>
<comment type="subcellular location">
    <subcellularLocation>
        <location evidence="16 17">Host cytoplasm</location>
    </subcellularLocation>
    <subcellularLocation>
        <location evidence="16 17">Host nucleus</location>
    </subcellularLocation>
</comment>
<dbReference type="GO" id="GO:0039648">
    <property type="term" value="P:symbiont-mediated perturbation of host ubiquitin-like protein modification"/>
    <property type="evidence" value="ECO:0007669"/>
    <property type="project" value="UniProtKB-UniRule"/>
</dbReference>
<dbReference type="InterPro" id="IPR038575">
    <property type="entry name" value="E6_sf"/>
</dbReference>
<feature type="zinc finger region" evidence="16">
    <location>
        <begin position="34"/>
        <end position="70"/>
    </location>
</feature>
<organism evidence="18 24">
    <name type="scientific">Human papillomavirus type 53</name>
    <dbReference type="NCBI Taxonomy" id="333765"/>
    <lineage>
        <taxon>Viruses</taxon>
        <taxon>Monodnaviria</taxon>
        <taxon>Shotokuvirae</taxon>
        <taxon>Cossaviricota</taxon>
        <taxon>Papovaviricetes</taxon>
        <taxon>Zurhausenvirales</taxon>
        <taxon>Papillomaviridae</taxon>
        <taxon>Firstpapillomavirinae</taxon>
        <taxon>Alphapapillomavirus</taxon>
        <taxon>Alphapapillomavirus 6</taxon>
    </lineage>
</organism>
<name>A0A0P0ERR4_HPV53</name>
<evidence type="ECO:0000256" key="1">
    <source>
        <dbReference type="ARBA" id="ARBA00006346"/>
    </source>
</evidence>
<keyword evidence="3 16" id="KW-1048">Host nucleus</keyword>
<evidence type="ECO:0000256" key="6">
    <source>
        <dbReference type="ARBA" id="ARBA00022723"/>
    </source>
</evidence>
<evidence type="ECO:0000256" key="3">
    <source>
        <dbReference type="ARBA" id="ARBA00022562"/>
    </source>
</evidence>
<dbReference type="EMBL" id="KF436821">
    <property type="protein sequence ID" value="ALJ32523.1"/>
    <property type="molecule type" value="Genomic_DNA"/>
</dbReference>
<evidence type="ECO:0000256" key="4">
    <source>
        <dbReference type="ARBA" id="ARBA00022581"/>
    </source>
</evidence>
<dbReference type="SUPFAM" id="SSF161229">
    <property type="entry name" value="E6 C-terminal domain-like"/>
    <property type="match status" value="2"/>
</dbReference>
<dbReference type="EMBL" id="KF436819">
    <property type="protein sequence ID" value="ALJ32507.1"/>
    <property type="molecule type" value="Genomic_DNA"/>
</dbReference>
<evidence type="ECO:0000256" key="14">
    <source>
        <dbReference type="ARBA" id="ARBA00023280"/>
    </source>
</evidence>
<keyword evidence="12 16" id="KW-0804">Transcription</keyword>
<evidence type="ECO:0000256" key="13">
    <source>
        <dbReference type="ARBA" id="ARBA00023200"/>
    </source>
</evidence>
<dbReference type="Gene3D" id="3.30.240.40">
    <property type="entry name" value="E6 early regulatory protein"/>
    <property type="match status" value="2"/>
</dbReference>
<evidence type="ECO:0000256" key="11">
    <source>
        <dbReference type="ARBA" id="ARBA00023159"/>
    </source>
</evidence>
<proteinExistence type="inferred from homology"/>
<keyword evidence="2 16" id="KW-0244">Early protein</keyword>
<dbReference type="Proteomes" id="UP000165911">
    <property type="component" value="Genome"/>
</dbReference>
<evidence type="ECO:0000313" key="21">
    <source>
        <dbReference type="EMBL" id="ALJ32523.1"/>
    </source>
</evidence>
<keyword evidence="11 16" id="KW-0010">Activator</keyword>
<sequence length="154" mass="18154">MDRQLFENTEERPRTVHQLCEVVNKPLLELQLGCVFCKKALTASEVYNFAYTDLRVVYRDGYPYGVCKFCLLFYSKVRKLRYYNCSVYGASLEALTKKKLSDLSIRCYRCQHPLTPEEKQLHCDYKKRFHKISHMWTGSCLTCWRHTTATESAV</sequence>
<protein>
    <recommendedName>
        <fullName evidence="16 17">Protein E6</fullName>
    </recommendedName>
</protein>
<evidence type="ECO:0000256" key="10">
    <source>
        <dbReference type="ARBA" id="ARBA00023125"/>
    </source>
</evidence>
<evidence type="ECO:0000256" key="2">
    <source>
        <dbReference type="ARBA" id="ARBA00022518"/>
    </source>
</evidence>
<evidence type="ECO:0000256" key="17">
    <source>
        <dbReference type="RuleBase" id="RU363123"/>
    </source>
</evidence>
<comment type="function">
    <text evidence="16">Plays a major role in the induction and maintenance of cellular transformation. E6 associates with host UBE3A/E6-AP ubiquitin-protein ligase and modulates its activity. Sequesters tumor suppressor TP53 in the host cytoplasm and modulates its activity by interacting with host EP300 that results in the reduction of TP53 acetylation and activation. In turn, apoptosis induced by DNA damage is inhibited. E6 protects also host keratinocytes from apoptosis by mediating the degradation of host BAK1. May also inhibit host immune response.</text>
</comment>
<dbReference type="GO" id="GO:0008270">
    <property type="term" value="F:zinc ion binding"/>
    <property type="evidence" value="ECO:0007669"/>
    <property type="project" value="UniProtKB-KW"/>
</dbReference>
<dbReference type="GO" id="GO:0042025">
    <property type="term" value="C:host cell nucleus"/>
    <property type="evidence" value="ECO:0007669"/>
    <property type="project" value="UniProtKB-SubCell"/>
</dbReference>
<dbReference type="HAMAP" id="MF_04006">
    <property type="entry name" value="HPV_E6"/>
    <property type="match status" value="1"/>
</dbReference>
<keyword evidence="15 16" id="KW-1119">Modulation of host cell apoptosis by virus</keyword>
<feature type="zinc finger region" evidence="16">
    <location>
        <begin position="107"/>
        <end position="143"/>
    </location>
</feature>
<dbReference type="Proteomes" id="UP000149152">
    <property type="component" value="Genome"/>
</dbReference>
<keyword evidence="10 16" id="KW-0238">DNA-binding</keyword>
<evidence type="ECO:0000313" key="24">
    <source>
        <dbReference type="Proteomes" id="UP000165911"/>
    </source>
</evidence>
<keyword evidence="7 16" id="KW-0863">Zinc-finger</keyword>
<dbReference type="GO" id="GO:0003677">
    <property type="term" value="F:DNA binding"/>
    <property type="evidence" value="ECO:0007669"/>
    <property type="project" value="UniProtKB-UniRule"/>
</dbReference>
<comment type="subunit">
    <text evidence="16">Forms homodimers. Interacts with ubiquitin-protein ligase UBE3A/E6-AP; this interaction stimulates UBE3A ubiquitin activity. Interacts with host TP53 and EP300; this interaction inhibits TP53 activity.</text>
</comment>
<dbReference type="Proteomes" id="UP000133409">
    <property type="component" value="Genome"/>
</dbReference>
<evidence type="ECO:0000313" key="22">
    <source>
        <dbReference type="Proteomes" id="UP000121348"/>
    </source>
</evidence>
<dbReference type="Pfam" id="PF00518">
    <property type="entry name" value="E6"/>
    <property type="match status" value="1"/>
</dbReference>
<keyword evidence="14 16" id="KW-0899">Viral immunoevasion</keyword>
<comment type="caution">
    <text evidence="16">Lacks conserved residue(s) required for the propagation of feature annotation.</text>
</comment>
<evidence type="ECO:0000256" key="15">
    <source>
        <dbReference type="ARBA" id="ARBA00023323"/>
    </source>
</evidence>
<dbReference type="GO" id="GO:0039502">
    <property type="term" value="P:symbiont-mediated suppression of host type I interferon-mediated signaling pathway"/>
    <property type="evidence" value="ECO:0007669"/>
    <property type="project" value="UniProtKB-UniRule"/>
</dbReference>
<dbReference type="EMBL" id="KF436820">
    <property type="protein sequence ID" value="ALJ32515.1"/>
    <property type="molecule type" value="Genomic_DNA"/>
</dbReference>
<gene>
    <name evidence="16 18" type="primary">E6</name>
</gene>
<keyword evidence="9 16" id="KW-0805">Transcription regulation</keyword>
<dbReference type="EMBL" id="KF436818">
    <property type="protein sequence ID" value="ALJ32499.1"/>
    <property type="molecule type" value="Genomic_DNA"/>
</dbReference>
<evidence type="ECO:0000313" key="20">
    <source>
        <dbReference type="EMBL" id="ALJ32515.1"/>
    </source>
</evidence>
<evidence type="ECO:0000256" key="12">
    <source>
        <dbReference type="ARBA" id="ARBA00023163"/>
    </source>
</evidence>
<keyword evidence="6 16" id="KW-0479">Metal-binding</keyword>
<keyword evidence="13 16" id="KW-1035">Host cytoplasm</keyword>
<organismHost>
    <name type="scientific">Homo sapiens</name>
    <name type="common">Human</name>
    <dbReference type="NCBI Taxonomy" id="9606"/>
</organismHost>
<dbReference type="GO" id="GO:0030430">
    <property type="term" value="C:host cell cytoplasm"/>
    <property type="evidence" value="ECO:0007669"/>
    <property type="project" value="UniProtKB-SubCell"/>
</dbReference>
<evidence type="ECO:0000256" key="7">
    <source>
        <dbReference type="ARBA" id="ARBA00022771"/>
    </source>
</evidence>
<dbReference type="GO" id="GO:0006355">
    <property type="term" value="P:regulation of DNA-templated transcription"/>
    <property type="evidence" value="ECO:0007669"/>
    <property type="project" value="UniProtKB-UniRule"/>
</dbReference>